<feature type="domain" description="Major facilitator superfamily (MFS) profile" evidence="8">
    <location>
        <begin position="12"/>
        <end position="396"/>
    </location>
</feature>
<feature type="transmembrane region" description="Helical" evidence="7">
    <location>
        <begin position="253"/>
        <end position="272"/>
    </location>
</feature>
<evidence type="ECO:0000259" key="8">
    <source>
        <dbReference type="PROSITE" id="PS50850"/>
    </source>
</evidence>
<dbReference type="InterPro" id="IPR011701">
    <property type="entry name" value="MFS"/>
</dbReference>
<proteinExistence type="predicted"/>
<dbReference type="Pfam" id="PF07690">
    <property type="entry name" value="MFS_1"/>
    <property type="match status" value="1"/>
</dbReference>
<dbReference type="EMBL" id="FUXM01000031">
    <property type="protein sequence ID" value="SKA15928.1"/>
    <property type="molecule type" value="Genomic_DNA"/>
</dbReference>
<keyword evidence="5 7" id="KW-1133">Transmembrane helix</keyword>
<comment type="subcellular location">
    <subcellularLocation>
        <location evidence="1">Cell membrane</location>
        <topology evidence="1">Multi-pass membrane protein</topology>
    </subcellularLocation>
</comment>
<feature type="transmembrane region" description="Helical" evidence="7">
    <location>
        <begin position="169"/>
        <end position="188"/>
    </location>
</feature>
<feature type="transmembrane region" description="Helical" evidence="7">
    <location>
        <begin position="342"/>
        <end position="364"/>
    </location>
</feature>
<dbReference type="OrthoDB" id="9775268at2"/>
<evidence type="ECO:0000313" key="9">
    <source>
        <dbReference type="EMBL" id="SKA15928.1"/>
    </source>
</evidence>
<dbReference type="PANTHER" id="PTHR43266:SF2">
    <property type="entry name" value="MAJOR FACILITATOR SUPERFAMILY (MFS) PROFILE DOMAIN-CONTAINING PROTEIN"/>
    <property type="match status" value="1"/>
</dbReference>
<sequence>MNFTAFLSENRNFRFLWLSQLISALGDWISYVALTLFVIDRYSNSVQALAWITLSKTLAILFFGPLGGAMADQHNRKKLMVIADLSRFFLTLLLLFSPPLWALTLIVFALNILSCLFTPAYYAIIPELVEEKNLLAANSINGVTANSVWLLGTLIGGVMVAAIGYRWAFLFDALSFLLSALFLAFINYRSQKTAHFSLLMPFQQTYQGLREIKKSPPHLIMFAVVFGFFLAGGFYNFVQPLIIRKELGLAEVYYSYALALTGGLMILTSFLLGKYGQRVPRPLLVQISVLLGGIAFILLGWQINWATVVIAAALVGISNSFGGLGMRTFMQEITPNELRGKVFGLIEPIINSAMAIAAFGGMVVLKGLGYNWPLKLSGIFLILVLFLAIALNRYNNLQSDLSQQNISA</sequence>
<evidence type="ECO:0000256" key="5">
    <source>
        <dbReference type="ARBA" id="ARBA00022989"/>
    </source>
</evidence>
<dbReference type="InterPro" id="IPR036259">
    <property type="entry name" value="MFS_trans_sf"/>
</dbReference>
<evidence type="ECO:0000256" key="7">
    <source>
        <dbReference type="SAM" id="Phobius"/>
    </source>
</evidence>
<feature type="transmembrane region" description="Helical" evidence="7">
    <location>
        <begin position="284"/>
        <end position="303"/>
    </location>
</feature>
<feature type="transmembrane region" description="Helical" evidence="7">
    <location>
        <begin position="309"/>
        <end position="330"/>
    </location>
</feature>
<dbReference type="AlphaFoldDB" id="A0A1T4RJK5"/>
<dbReference type="GO" id="GO:0005886">
    <property type="term" value="C:plasma membrane"/>
    <property type="evidence" value="ECO:0007669"/>
    <property type="project" value="UniProtKB-SubCell"/>
</dbReference>
<feature type="transmembrane region" description="Helical" evidence="7">
    <location>
        <begin position="376"/>
        <end position="394"/>
    </location>
</feature>
<keyword evidence="10" id="KW-1185">Reference proteome</keyword>
<dbReference type="GO" id="GO:0022857">
    <property type="term" value="F:transmembrane transporter activity"/>
    <property type="evidence" value="ECO:0007669"/>
    <property type="project" value="InterPro"/>
</dbReference>
<keyword evidence="6 7" id="KW-0472">Membrane</keyword>
<protein>
    <submittedName>
        <fullName evidence="9">Predicted arabinose efflux permease, MFS family</fullName>
    </submittedName>
</protein>
<reference evidence="10" key="1">
    <citation type="submission" date="2017-02" db="EMBL/GenBank/DDBJ databases">
        <authorList>
            <person name="Varghese N."/>
            <person name="Submissions S."/>
        </authorList>
    </citation>
    <scope>NUCLEOTIDE SEQUENCE [LARGE SCALE GENOMIC DNA]</scope>
    <source>
        <strain evidence="10">DSM 16521</strain>
    </source>
</reference>
<dbReference type="PROSITE" id="PS50850">
    <property type="entry name" value="MFS"/>
    <property type="match status" value="1"/>
</dbReference>
<dbReference type="PANTHER" id="PTHR43266">
    <property type="entry name" value="MACROLIDE-EFFLUX PROTEIN"/>
    <property type="match status" value="1"/>
</dbReference>
<feature type="transmembrane region" description="Helical" evidence="7">
    <location>
        <begin position="219"/>
        <end position="238"/>
    </location>
</feature>
<evidence type="ECO:0000256" key="1">
    <source>
        <dbReference type="ARBA" id="ARBA00004651"/>
    </source>
</evidence>
<evidence type="ECO:0000256" key="2">
    <source>
        <dbReference type="ARBA" id="ARBA00022448"/>
    </source>
</evidence>
<keyword evidence="3" id="KW-1003">Cell membrane</keyword>
<evidence type="ECO:0000313" key="10">
    <source>
        <dbReference type="Proteomes" id="UP000189933"/>
    </source>
</evidence>
<keyword evidence="2" id="KW-0813">Transport</keyword>
<evidence type="ECO:0000256" key="6">
    <source>
        <dbReference type="ARBA" id="ARBA00023136"/>
    </source>
</evidence>
<dbReference type="SUPFAM" id="SSF103473">
    <property type="entry name" value="MFS general substrate transporter"/>
    <property type="match status" value="1"/>
</dbReference>
<dbReference type="RefSeq" id="WP_078666164.1">
    <property type="nucleotide sequence ID" value="NZ_FUXM01000031.1"/>
</dbReference>
<dbReference type="CDD" id="cd06173">
    <property type="entry name" value="MFS_MefA_like"/>
    <property type="match status" value="1"/>
</dbReference>
<accession>A0A1T4RJK5</accession>
<dbReference type="Gene3D" id="1.20.1250.20">
    <property type="entry name" value="MFS general substrate transporter like domains"/>
    <property type="match status" value="1"/>
</dbReference>
<organism evidence="9 10">
    <name type="scientific">Carboxydocella sporoproducens DSM 16521</name>
    <dbReference type="NCBI Taxonomy" id="1121270"/>
    <lineage>
        <taxon>Bacteria</taxon>
        <taxon>Bacillati</taxon>
        <taxon>Bacillota</taxon>
        <taxon>Clostridia</taxon>
        <taxon>Eubacteriales</taxon>
        <taxon>Clostridiales Family XVI. Incertae Sedis</taxon>
        <taxon>Carboxydocella</taxon>
    </lineage>
</organism>
<feature type="transmembrane region" description="Helical" evidence="7">
    <location>
        <begin position="143"/>
        <end position="163"/>
    </location>
</feature>
<feature type="transmembrane region" description="Helical" evidence="7">
    <location>
        <begin position="15"/>
        <end position="39"/>
    </location>
</feature>
<dbReference type="InterPro" id="IPR020846">
    <property type="entry name" value="MFS_dom"/>
</dbReference>
<evidence type="ECO:0000256" key="3">
    <source>
        <dbReference type="ARBA" id="ARBA00022475"/>
    </source>
</evidence>
<feature type="transmembrane region" description="Helical" evidence="7">
    <location>
        <begin position="45"/>
        <end position="67"/>
    </location>
</feature>
<gene>
    <name evidence="9" type="ORF">SAMN02745885_02146</name>
</gene>
<evidence type="ECO:0000256" key="4">
    <source>
        <dbReference type="ARBA" id="ARBA00022692"/>
    </source>
</evidence>
<dbReference type="Proteomes" id="UP000189933">
    <property type="component" value="Unassembled WGS sequence"/>
</dbReference>
<keyword evidence="4 7" id="KW-0812">Transmembrane</keyword>
<name>A0A1T4RJK5_9FIRM</name>